<dbReference type="Gene3D" id="3.40.190.10">
    <property type="entry name" value="Periplasmic binding protein-like II"/>
    <property type="match status" value="2"/>
</dbReference>
<dbReference type="EMBL" id="JACHXZ010000001">
    <property type="protein sequence ID" value="MBB3167156.1"/>
    <property type="molecule type" value="Genomic_DNA"/>
</dbReference>
<protein>
    <recommendedName>
        <fullName evidence="4">Solute-binding protein family 3/N-terminal domain-containing protein</fullName>
    </recommendedName>
</protein>
<name>A0A839UN37_9GAMM</name>
<accession>A0A839UN37</accession>
<dbReference type="Proteomes" id="UP000559987">
    <property type="component" value="Unassembled WGS sequence"/>
</dbReference>
<gene>
    <name evidence="2" type="ORF">FHS30_000332</name>
</gene>
<evidence type="ECO:0000256" key="1">
    <source>
        <dbReference type="SAM" id="SignalP"/>
    </source>
</evidence>
<evidence type="ECO:0008006" key="4">
    <source>
        <dbReference type="Google" id="ProtNLM"/>
    </source>
</evidence>
<evidence type="ECO:0000313" key="2">
    <source>
        <dbReference type="EMBL" id="MBB3167156.1"/>
    </source>
</evidence>
<keyword evidence="3" id="KW-1185">Reference proteome</keyword>
<evidence type="ECO:0000313" key="3">
    <source>
        <dbReference type="Proteomes" id="UP000559987"/>
    </source>
</evidence>
<dbReference type="AlphaFoldDB" id="A0A839UN37"/>
<dbReference type="SUPFAM" id="SSF53850">
    <property type="entry name" value="Periplasmic binding protein-like II"/>
    <property type="match status" value="1"/>
</dbReference>
<organism evidence="2 3">
    <name type="scientific">Simiduia aestuariiviva</name>
    <dbReference type="NCBI Taxonomy" id="1510459"/>
    <lineage>
        <taxon>Bacteria</taxon>
        <taxon>Pseudomonadati</taxon>
        <taxon>Pseudomonadota</taxon>
        <taxon>Gammaproteobacteria</taxon>
        <taxon>Cellvibrionales</taxon>
        <taxon>Cellvibrionaceae</taxon>
        <taxon>Simiduia</taxon>
    </lineage>
</organism>
<feature type="chain" id="PRO_5032597118" description="Solute-binding protein family 3/N-terminal domain-containing protein" evidence="1">
    <location>
        <begin position="22"/>
        <end position="313"/>
    </location>
</feature>
<keyword evidence="1" id="KW-0732">Signal</keyword>
<comment type="caution">
    <text evidence="2">The sequence shown here is derived from an EMBL/GenBank/DDBJ whole genome shotgun (WGS) entry which is preliminary data.</text>
</comment>
<dbReference type="RefSeq" id="WP_183907641.1">
    <property type="nucleotide sequence ID" value="NZ_JACHXZ010000001.1"/>
</dbReference>
<reference evidence="2 3" key="1">
    <citation type="submission" date="2020-08" db="EMBL/GenBank/DDBJ databases">
        <title>Genomic Encyclopedia of Type Strains, Phase III (KMG-III): the genomes of soil and plant-associated and newly described type strains.</title>
        <authorList>
            <person name="Whitman W."/>
        </authorList>
    </citation>
    <scope>NUCLEOTIDE SEQUENCE [LARGE SCALE GENOMIC DNA]</scope>
    <source>
        <strain evidence="2 3">CECT 8571</strain>
    </source>
</reference>
<sequence>MTQLRTLFWRLILISLLPFTAAQGESTDDARALVVTIPQQLHSNSAQSNYFHTLLQDALNHSKSDSEEIRVQQIDRYLSQGRMLRELNTGNSLDVVWTMTSVEREQNMLPIRIPLLKGLLGHRVFLIRADRQATFSNIHHPDQLRQLMAGQGSHWPDTGVLQANGFPVMGTTKFEQLFTMLKNGRFDYFPRGLNEAWVELALHPHKQLAVETTLMLSYPAPMYFFVRNGNTAMAARIESGLNAMIDDGCFDKLFNSHPTTGKAIERAQPHTRRVFRLENPALPEKTPLDVPHYWLDFSHPTTTDGDPRAETHH</sequence>
<proteinExistence type="predicted"/>
<feature type="signal peptide" evidence="1">
    <location>
        <begin position="1"/>
        <end position="21"/>
    </location>
</feature>